<name>A0AAU9MGL0_9ASTR</name>
<dbReference type="Pfam" id="PF04827">
    <property type="entry name" value="Plant_tran"/>
    <property type="match status" value="1"/>
</dbReference>
<accession>A0AAU9MGL0</accession>
<dbReference type="AlphaFoldDB" id="A0AAU9MGL0"/>
<dbReference type="EMBL" id="CAKMRJ010002223">
    <property type="protein sequence ID" value="CAH1425965.1"/>
    <property type="molecule type" value="Genomic_DNA"/>
</dbReference>
<protein>
    <recommendedName>
        <fullName evidence="3">Protein ALP1-like</fullName>
    </recommendedName>
</protein>
<evidence type="ECO:0000313" key="2">
    <source>
        <dbReference type="Proteomes" id="UP001157418"/>
    </source>
</evidence>
<keyword evidence="2" id="KW-1185">Reference proteome</keyword>
<dbReference type="PANTHER" id="PTHR47150:SF5">
    <property type="entry name" value="OS07G0546750 PROTEIN"/>
    <property type="match status" value="1"/>
</dbReference>
<comment type="caution">
    <text evidence="1">The sequence shown here is derived from an EMBL/GenBank/DDBJ whole genome shotgun (WGS) entry which is preliminary data.</text>
</comment>
<gene>
    <name evidence="1" type="ORF">LVIROSA_LOCUS13078</name>
</gene>
<proteinExistence type="predicted"/>
<reference evidence="1 2" key="1">
    <citation type="submission" date="2022-01" db="EMBL/GenBank/DDBJ databases">
        <authorList>
            <person name="Xiong W."/>
            <person name="Schranz E."/>
        </authorList>
    </citation>
    <scope>NUCLEOTIDE SEQUENCE [LARGE SCALE GENOMIC DNA]</scope>
</reference>
<evidence type="ECO:0000313" key="1">
    <source>
        <dbReference type="EMBL" id="CAH1425965.1"/>
    </source>
</evidence>
<dbReference type="PANTHER" id="PTHR47150">
    <property type="entry name" value="OS12G0169200 PROTEIN"/>
    <property type="match status" value="1"/>
</dbReference>
<dbReference type="Proteomes" id="UP001157418">
    <property type="component" value="Unassembled WGS sequence"/>
</dbReference>
<organism evidence="1 2">
    <name type="scientific">Lactuca virosa</name>
    <dbReference type="NCBI Taxonomy" id="75947"/>
    <lineage>
        <taxon>Eukaryota</taxon>
        <taxon>Viridiplantae</taxon>
        <taxon>Streptophyta</taxon>
        <taxon>Embryophyta</taxon>
        <taxon>Tracheophyta</taxon>
        <taxon>Spermatophyta</taxon>
        <taxon>Magnoliopsida</taxon>
        <taxon>eudicotyledons</taxon>
        <taxon>Gunneridae</taxon>
        <taxon>Pentapetalae</taxon>
        <taxon>asterids</taxon>
        <taxon>campanulids</taxon>
        <taxon>Asterales</taxon>
        <taxon>Asteraceae</taxon>
        <taxon>Cichorioideae</taxon>
        <taxon>Cichorieae</taxon>
        <taxon>Lactucinae</taxon>
        <taxon>Lactuca</taxon>
    </lineage>
</organism>
<sequence>MLGSLDCLHWAWGSCPNVHKGQYTRGDHGYPTVILEAVASRDMWILHAFFGSTGSLNDINVINMSPLLDDIYNGTAPDSSFQVVGTSYRNGYYLVDGIYPERDCFVKSLFLSK</sequence>
<dbReference type="InterPro" id="IPR006912">
    <property type="entry name" value="Harbinger_derived_prot"/>
</dbReference>
<evidence type="ECO:0008006" key="3">
    <source>
        <dbReference type="Google" id="ProtNLM"/>
    </source>
</evidence>